<dbReference type="PANTHER" id="PTHR43133">
    <property type="entry name" value="RNA POLYMERASE ECF-TYPE SIGMA FACTO"/>
    <property type="match status" value="1"/>
</dbReference>
<dbReference type="Gene3D" id="1.10.10.10">
    <property type="entry name" value="Winged helix-like DNA-binding domain superfamily/Winged helix DNA-binding domain"/>
    <property type="match status" value="1"/>
</dbReference>
<organism evidence="9">
    <name type="scientific">marine sediment metagenome</name>
    <dbReference type="NCBI Taxonomy" id="412755"/>
    <lineage>
        <taxon>unclassified sequences</taxon>
        <taxon>metagenomes</taxon>
        <taxon>ecological metagenomes</taxon>
    </lineage>
</organism>
<comment type="similarity">
    <text evidence="1">Belongs to the sigma-70 factor family. ECF subfamily.</text>
</comment>
<dbReference type="SUPFAM" id="SSF88659">
    <property type="entry name" value="Sigma3 and sigma4 domains of RNA polymerase sigma factors"/>
    <property type="match status" value="1"/>
</dbReference>
<dbReference type="GO" id="GO:0003677">
    <property type="term" value="F:DNA binding"/>
    <property type="evidence" value="ECO:0007669"/>
    <property type="project" value="UniProtKB-KW"/>
</dbReference>
<evidence type="ECO:0000256" key="5">
    <source>
        <dbReference type="ARBA" id="ARBA00023163"/>
    </source>
</evidence>
<evidence type="ECO:0000256" key="1">
    <source>
        <dbReference type="ARBA" id="ARBA00010641"/>
    </source>
</evidence>
<dbReference type="Pfam" id="PF04542">
    <property type="entry name" value="Sigma70_r2"/>
    <property type="match status" value="1"/>
</dbReference>
<dbReference type="GO" id="GO:0016987">
    <property type="term" value="F:sigma factor activity"/>
    <property type="evidence" value="ECO:0007669"/>
    <property type="project" value="UniProtKB-KW"/>
</dbReference>
<dbReference type="InterPro" id="IPR007627">
    <property type="entry name" value="RNA_pol_sigma70_r2"/>
</dbReference>
<dbReference type="CDD" id="cd06171">
    <property type="entry name" value="Sigma70_r4"/>
    <property type="match status" value="1"/>
</dbReference>
<sequence>MSSADRVKRDQLLRSAVLAGDEQAWQRWYEETFDDLYKYVHWRCAGLGDRTDEVVQETWLTAVRRVRQFDPKRASFYSWLQGIAVNVLRNQLRRQQAASKRRQPLGSDPVAKGNAESTMEDRERGERIIAALDALPEQYESVLRAKYLDGLSVAEIAARWDKTAKAVESLLTRARQKFRDTYRRFERNGKPERI</sequence>
<evidence type="ECO:0000256" key="4">
    <source>
        <dbReference type="ARBA" id="ARBA00023125"/>
    </source>
</evidence>
<dbReference type="GO" id="GO:0006352">
    <property type="term" value="P:DNA-templated transcription initiation"/>
    <property type="evidence" value="ECO:0007669"/>
    <property type="project" value="InterPro"/>
</dbReference>
<dbReference type="AlphaFoldDB" id="X0S9D5"/>
<keyword evidence="5" id="KW-0804">Transcription</keyword>
<dbReference type="Gene3D" id="1.10.1740.10">
    <property type="match status" value="1"/>
</dbReference>
<dbReference type="InterPro" id="IPR036388">
    <property type="entry name" value="WH-like_DNA-bd_sf"/>
</dbReference>
<gene>
    <name evidence="9" type="ORF">S01H1_15949</name>
</gene>
<reference evidence="9" key="1">
    <citation type="journal article" date="2014" name="Front. Microbiol.">
        <title>High frequency of phylogenetically diverse reductive dehalogenase-homologous genes in deep subseafloor sedimentary metagenomes.</title>
        <authorList>
            <person name="Kawai M."/>
            <person name="Futagami T."/>
            <person name="Toyoda A."/>
            <person name="Takaki Y."/>
            <person name="Nishi S."/>
            <person name="Hori S."/>
            <person name="Arai W."/>
            <person name="Tsubouchi T."/>
            <person name="Morono Y."/>
            <person name="Uchiyama I."/>
            <person name="Ito T."/>
            <person name="Fujiyama A."/>
            <person name="Inagaki F."/>
            <person name="Takami H."/>
        </authorList>
    </citation>
    <scope>NUCLEOTIDE SEQUENCE</scope>
    <source>
        <strain evidence="9">Expedition CK06-06</strain>
    </source>
</reference>
<feature type="domain" description="RNA polymerase sigma-70 region 2" evidence="7">
    <location>
        <begin position="32"/>
        <end position="96"/>
    </location>
</feature>
<dbReference type="InterPro" id="IPR013324">
    <property type="entry name" value="RNA_pol_sigma_r3/r4-like"/>
</dbReference>
<feature type="domain" description="RNA polymerase sigma factor 70 region 4 type 2" evidence="8">
    <location>
        <begin position="126"/>
        <end position="177"/>
    </location>
</feature>
<keyword evidence="4" id="KW-0238">DNA-binding</keyword>
<evidence type="ECO:0000256" key="6">
    <source>
        <dbReference type="SAM" id="MobiDB-lite"/>
    </source>
</evidence>
<name>X0S9D5_9ZZZZ</name>
<dbReference type="NCBIfam" id="TIGR02937">
    <property type="entry name" value="sigma70-ECF"/>
    <property type="match status" value="1"/>
</dbReference>
<evidence type="ECO:0000313" key="9">
    <source>
        <dbReference type="EMBL" id="GAF77629.1"/>
    </source>
</evidence>
<feature type="region of interest" description="Disordered" evidence="6">
    <location>
        <begin position="98"/>
        <end position="121"/>
    </location>
</feature>
<accession>X0S9D5</accession>
<proteinExistence type="inferred from homology"/>
<keyword evidence="3" id="KW-0731">Sigma factor</keyword>
<dbReference type="SUPFAM" id="SSF88946">
    <property type="entry name" value="Sigma2 domain of RNA polymerase sigma factors"/>
    <property type="match status" value="1"/>
</dbReference>
<dbReference type="InterPro" id="IPR013325">
    <property type="entry name" value="RNA_pol_sigma_r2"/>
</dbReference>
<dbReference type="EMBL" id="BARS01008359">
    <property type="protein sequence ID" value="GAF77629.1"/>
    <property type="molecule type" value="Genomic_DNA"/>
</dbReference>
<evidence type="ECO:0000256" key="2">
    <source>
        <dbReference type="ARBA" id="ARBA00023015"/>
    </source>
</evidence>
<dbReference type="InterPro" id="IPR013249">
    <property type="entry name" value="RNA_pol_sigma70_r4_t2"/>
</dbReference>
<evidence type="ECO:0000256" key="3">
    <source>
        <dbReference type="ARBA" id="ARBA00023082"/>
    </source>
</evidence>
<protein>
    <submittedName>
        <fullName evidence="9">Uncharacterized protein</fullName>
    </submittedName>
</protein>
<dbReference type="InterPro" id="IPR039425">
    <property type="entry name" value="RNA_pol_sigma-70-like"/>
</dbReference>
<evidence type="ECO:0000259" key="7">
    <source>
        <dbReference type="Pfam" id="PF04542"/>
    </source>
</evidence>
<comment type="caution">
    <text evidence="9">The sequence shown here is derived from an EMBL/GenBank/DDBJ whole genome shotgun (WGS) entry which is preliminary data.</text>
</comment>
<dbReference type="PANTHER" id="PTHR43133:SF8">
    <property type="entry name" value="RNA POLYMERASE SIGMA FACTOR HI_1459-RELATED"/>
    <property type="match status" value="1"/>
</dbReference>
<dbReference type="InterPro" id="IPR014284">
    <property type="entry name" value="RNA_pol_sigma-70_dom"/>
</dbReference>
<dbReference type="Pfam" id="PF08281">
    <property type="entry name" value="Sigma70_r4_2"/>
    <property type="match status" value="1"/>
</dbReference>
<keyword evidence="2" id="KW-0805">Transcription regulation</keyword>
<evidence type="ECO:0000259" key="8">
    <source>
        <dbReference type="Pfam" id="PF08281"/>
    </source>
</evidence>